<dbReference type="Proteomes" id="UP000443090">
    <property type="component" value="Unassembled WGS sequence"/>
</dbReference>
<dbReference type="PANTHER" id="PTHR19359">
    <property type="entry name" value="CYTOCHROME B5"/>
    <property type="match status" value="1"/>
</dbReference>
<evidence type="ECO:0000256" key="13">
    <source>
        <dbReference type="RuleBase" id="RU362121"/>
    </source>
</evidence>
<comment type="subcellular location">
    <subcellularLocation>
        <location evidence="1">Endoplasmic reticulum membrane</location>
        <topology evidence="1">Single-pass membrane protein</topology>
        <orientation evidence="1">Cytoplasmic side</orientation>
    </subcellularLocation>
    <subcellularLocation>
        <location evidence="11">Microsome membrane</location>
        <topology evidence="11">Single-pass membrane protein</topology>
        <orientation evidence="11">Cytoplasmic side</orientation>
    </subcellularLocation>
</comment>
<dbReference type="SUPFAM" id="SSF55856">
    <property type="entry name" value="Cytochrome b5-like heme/steroid binding domain"/>
    <property type="match status" value="1"/>
</dbReference>
<evidence type="ECO:0000256" key="10">
    <source>
        <dbReference type="ARBA" id="ARBA00023136"/>
    </source>
</evidence>
<comment type="similarity">
    <text evidence="12 13">Belongs to the cytochrome b5 family.</text>
</comment>
<dbReference type="AlphaFoldDB" id="A0A8H8RJV5"/>
<evidence type="ECO:0000256" key="8">
    <source>
        <dbReference type="ARBA" id="ARBA00022982"/>
    </source>
</evidence>
<dbReference type="PROSITE" id="PS50255">
    <property type="entry name" value="CYTOCHROME_B5_2"/>
    <property type="match status" value="1"/>
</dbReference>
<keyword evidence="10" id="KW-0472">Membrane</keyword>
<gene>
    <name evidence="15" type="ORF">LOCC1_G005621</name>
</gene>
<dbReference type="Gene3D" id="3.10.120.10">
    <property type="entry name" value="Cytochrome b5-like heme/steroid binding domain"/>
    <property type="match status" value="1"/>
</dbReference>
<dbReference type="PANTHER" id="PTHR19359:SF150">
    <property type="entry name" value="CYTOCHROME B5"/>
    <property type="match status" value="1"/>
</dbReference>
<dbReference type="InterPro" id="IPR050668">
    <property type="entry name" value="Cytochrome_b5"/>
</dbReference>
<dbReference type="SMART" id="SM01117">
    <property type="entry name" value="Cyt-b5"/>
    <property type="match status" value="1"/>
</dbReference>
<keyword evidence="16" id="KW-1185">Reference proteome</keyword>
<keyword evidence="5 13" id="KW-0479">Metal-binding</keyword>
<evidence type="ECO:0000259" key="14">
    <source>
        <dbReference type="PROSITE" id="PS50255"/>
    </source>
</evidence>
<protein>
    <submittedName>
        <fullName evidence="15">Putative cytochrome b5</fullName>
    </submittedName>
</protein>
<sequence>MLKEYTVQDILPHNTKKSLFVVIHDKVYDATDFVDDHPGGRQLLFDQGGNDATEPFDEVEHSSQAMEVLESIHIGSLKRRAGDSALWPLIN</sequence>
<reference evidence="15 16" key="1">
    <citation type="submission" date="2018-05" db="EMBL/GenBank/DDBJ databases">
        <title>Genome sequencing and assembly of the regulated plant pathogen Lachnellula willkommii and related sister species for the development of diagnostic species identification markers.</title>
        <authorList>
            <person name="Giroux E."/>
            <person name="Bilodeau G."/>
        </authorList>
    </citation>
    <scope>NUCLEOTIDE SEQUENCE [LARGE SCALE GENOMIC DNA]</scope>
    <source>
        <strain evidence="15 16">CBS 160.35</strain>
    </source>
</reference>
<evidence type="ECO:0000256" key="6">
    <source>
        <dbReference type="ARBA" id="ARBA00022824"/>
    </source>
</evidence>
<evidence type="ECO:0000256" key="3">
    <source>
        <dbReference type="ARBA" id="ARBA00022617"/>
    </source>
</evidence>
<keyword evidence="9 13" id="KW-0408">Iron</keyword>
<evidence type="ECO:0000313" key="16">
    <source>
        <dbReference type="Proteomes" id="UP000443090"/>
    </source>
</evidence>
<dbReference type="FunFam" id="3.10.120.10:FF:000002">
    <property type="entry name" value="Cytochrome b5 type B"/>
    <property type="match status" value="1"/>
</dbReference>
<dbReference type="Pfam" id="PF00173">
    <property type="entry name" value="Cyt-b5"/>
    <property type="match status" value="1"/>
</dbReference>
<evidence type="ECO:0000256" key="11">
    <source>
        <dbReference type="ARBA" id="ARBA00037877"/>
    </source>
</evidence>
<evidence type="ECO:0000256" key="4">
    <source>
        <dbReference type="ARBA" id="ARBA00022692"/>
    </source>
</evidence>
<name>A0A8H8RJV5_9HELO</name>
<keyword evidence="6" id="KW-0256">Endoplasmic reticulum</keyword>
<feature type="non-terminal residue" evidence="15">
    <location>
        <position position="1"/>
    </location>
</feature>
<dbReference type="PRINTS" id="PR00363">
    <property type="entry name" value="CYTOCHROMEB5"/>
</dbReference>
<evidence type="ECO:0000256" key="5">
    <source>
        <dbReference type="ARBA" id="ARBA00022723"/>
    </source>
</evidence>
<dbReference type="OrthoDB" id="260519at2759"/>
<evidence type="ECO:0000256" key="12">
    <source>
        <dbReference type="ARBA" id="ARBA00038168"/>
    </source>
</evidence>
<dbReference type="InterPro" id="IPR018506">
    <property type="entry name" value="Cyt_B5_heme-BS"/>
</dbReference>
<proteinExistence type="inferred from homology"/>
<dbReference type="EMBL" id="QGMI01000773">
    <property type="protein sequence ID" value="TVY36876.1"/>
    <property type="molecule type" value="Genomic_DNA"/>
</dbReference>
<evidence type="ECO:0000256" key="7">
    <source>
        <dbReference type="ARBA" id="ARBA00022848"/>
    </source>
</evidence>
<dbReference type="InterPro" id="IPR001199">
    <property type="entry name" value="Cyt_B5-like_heme/steroid-bd"/>
</dbReference>
<dbReference type="GO" id="GO:0020037">
    <property type="term" value="F:heme binding"/>
    <property type="evidence" value="ECO:0007669"/>
    <property type="project" value="UniProtKB-UniRule"/>
</dbReference>
<keyword evidence="2" id="KW-0813">Transport</keyword>
<accession>A0A8H8RJV5</accession>
<keyword evidence="8" id="KW-0249">Electron transport</keyword>
<dbReference type="GO" id="GO:0005789">
    <property type="term" value="C:endoplasmic reticulum membrane"/>
    <property type="evidence" value="ECO:0007669"/>
    <property type="project" value="UniProtKB-SubCell"/>
</dbReference>
<evidence type="ECO:0000256" key="1">
    <source>
        <dbReference type="ARBA" id="ARBA00004131"/>
    </source>
</evidence>
<dbReference type="PROSITE" id="PS00191">
    <property type="entry name" value="CYTOCHROME_B5_1"/>
    <property type="match status" value="1"/>
</dbReference>
<dbReference type="GO" id="GO:0016126">
    <property type="term" value="P:sterol biosynthetic process"/>
    <property type="evidence" value="ECO:0007669"/>
    <property type="project" value="TreeGrafter"/>
</dbReference>
<evidence type="ECO:0000256" key="2">
    <source>
        <dbReference type="ARBA" id="ARBA00022448"/>
    </source>
</evidence>
<organism evidence="15 16">
    <name type="scientific">Lachnellula occidentalis</name>
    <dbReference type="NCBI Taxonomy" id="215460"/>
    <lineage>
        <taxon>Eukaryota</taxon>
        <taxon>Fungi</taxon>
        <taxon>Dikarya</taxon>
        <taxon>Ascomycota</taxon>
        <taxon>Pezizomycotina</taxon>
        <taxon>Leotiomycetes</taxon>
        <taxon>Helotiales</taxon>
        <taxon>Lachnaceae</taxon>
        <taxon>Lachnellula</taxon>
    </lineage>
</organism>
<comment type="caution">
    <text evidence="15">The sequence shown here is derived from an EMBL/GenBank/DDBJ whole genome shotgun (WGS) entry which is preliminary data.</text>
</comment>
<evidence type="ECO:0000256" key="9">
    <source>
        <dbReference type="ARBA" id="ARBA00023004"/>
    </source>
</evidence>
<feature type="domain" description="Cytochrome b5 heme-binding" evidence="14">
    <location>
        <begin position="2"/>
        <end position="78"/>
    </location>
</feature>
<evidence type="ECO:0000313" key="15">
    <source>
        <dbReference type="EMBL" id="TVY36876.1"/>
    </source>
</evidence>
<keyword evidence="3 13" id="KW-0349">Heme</keyword>
<dbReference type="GO" id="GO:0046872">
    <property type="term" value="F:metal ion binding"/>
    <property type="evidence" value="ECO:0007669"/>
    <property type="project" value="UniProtKB-UniRule"/>
</dbReference>
<dbReference type="InterPro" id="IPR036400">
    <property type="entry name" value="Cyt_B5-like_heme/steroid_sf"/>
</dbReference>
<keyword evidence="7" id="KW-0492">Microsome</keyword>
<keyword evidence="4" id="KW-0812">Transmembrane</keyword>